<dbReference type="EMBL" id="MN740352">
    <property type="protein sequence ID" value="QHU02064.1"/>
    <property type="molecule type" value="Genomic_DNA"/>
</dbReference>
<protein>
    <submittedName>
        <fullName evidence="1">Uncharacterized protein</fullName>
    </submittedName>
</protein>
<organism evidence="1">
    <name type="scientific">viral metagenome</name>
    <dbReference type="NCBI Taxonomy" id="1070528"/>
    <lineage>
        <taxon>unclassified sequences</taxon>
        <taxon>metagenomes</taxon>
        <taxon>organismal metagenomes</taxon>
    </lineage>
</organism>
<reference evidence="1" key="1">
    <citation type="journal article" date="2020" name="Nature">
        <title>Giant virus diversity and host interactions through global metagenomics.</title>
        <authorList>
            <person name="Schulz F."/>
            <person name="Roux S."/>
            <person name="Paez-Espino D."/>
            <person name="Jungbluth S."/>
            <person name="Walsh D.A."/>
            <person name="Denef V.J."/>
            <person name="McMahon K.D."/>
            <person name="Konstantinidis K.T."/>
            <person name="Eloe-Fadrosh E.A."/>
            <person name="Kyrpides N.C."/>
            <person name="Woyke T."/>
        </authorList>
    </citation>
    <scope>NUCLEOTIDE SEQUENCE</scope>
    <source>
        <strain evidence="1">GVMAG-M-3300025880-56</strain>
    </source>
</reference>
<dbReference type="AlphaFoldDB" id="A0A6C0JEJ3"/>
<name>A0A6C0JEJ3_9ZZZZ</name>
<accession>A0A6C0JEJ3</accession>
<proteinExistence type="predicted"/>
<sequence>MNDSIVKSFINYSTTEERAELKMTEIVCNICNDANKTNTTITEYINKKNILTKFLYYYLNNTSSEYIISDRLYSFIPIPSFVNFCIMFNVDKNKPYNKQIPKKILKQLMDDYEDTEKKYKKAYDEKYSEYATFKKLYCLF</sequence>
<evidence type="ECO:0000313" key="1">
    <source>
        <dbReference type="EMBL" id="QHU02064.1"/>
    </source>
</evidence>